<organism evidence="1 2">
    <name type="scientific">Anas platyrhynchos</name>
    <name type="common">Mallard</name>
    <name type="synonym">Anas boschas</name>
    <dbReference type="NCBI Taxonomy" id="8839"/>
    <lineage>
        <taxon>Eukaryota</taxon>
        <taxon>Metazoa</taxon>
        <taxon>Chordata</taxon>
        <taxon>Craniata</taxon>
        <taxon>Vertebrata</taxon>
        <taxon>Euteleostomi</taxon>
        <taxon>Archelosauria</taxon>
        <taxon>Archosauria</taxon>
        <taxon>Dinosauria</taxon>
        <taxon>Saurischia</taxon>
        <taxon>Theropoda</taxon>
        <taxon>Coelurosauria</taxon>
        <taxon>Aves</taxon>
        <taxon>Neognathae</taxon>
        <taxon>Galloanserae</taxon>
        <taxon>Anseriformes</taxon>
        <taxon>Anatidae</taxon>
        <taxon>Anatinae</taxon>
        <taxon>Anas</taxon>
    </lineage>
</organism>
<evidence type="ECO:0000313" key="1">
    <source>
        <dbReference type="EMBL" id="EOB00175.1"/>
    </source>
</evidence>
<name>R0LF31_ANAPL</name>
<protein>
    <submittedName>
        <fullName evidence="1">Uncharacterized protein</fullName>
    </submittedName>
</protein>
<dbReference type="AlphaFoldDB" id="R0LF31"/>
<dbReference type="EMBL" id="KB743226">
    <property type="protein sequence ID" value="EOB00175.1"/>
    <property type="molecule type" value="Genomic_DNA"/>
</dbReference>
<accession>R0LF31</accession>
<proteinExistence type="predicted"/>
<sequence length="311" mass="35225">MTDLPSPSIVTKSSPQLFQATIIGGHLRRRIKMETNTLEQGAVCSALPHCVAQRHTMTSEELSRDKEALAVVKVQCCQDRWTFGTEAEEQCQFRALMGQKVHQDSTGYTLWQQSGSPIQYDSGTYLELIGLGHESKLMYLNSTKKQHERPKRRIYFCHAASGLVETDFVPQENNLTPICPHCLARICPSESPENQCDVKRPSRCHCANTKMLQGRRMMPECIPEPKDFGLLEHTSQHPCDLRLPCRLEQHEQPRGCGAGQKVQPPGVCAKQLRQEPRFIPYLQGQTPSWGAYTWVMHKQQQGPTSPFKNDL</sequence>
<keyword evidence="2" id="KW-1185">Reference proteome</keyword>
<evidence type="ECO:0000313" key="2">
    <source>
        <dbReference type="Proteomes" id="UP000296049"/>
    </source>
</evidence>
<gene>
    <name evidence="1" type="ORF">Anapl_03462</name>
</gene>
<dbReference type="Proteomes" id="UP000296049">
    <property type="component" value="Unassembled WGS sequence"/>
</dbReference>
<reference evidence="2" key="1">
    <citation type="journal article" date="2013" name="Nat. Genet.">
        <title>The duck genome and transcriptome provide insight into an avian influenza virus reservoir species.</title>
        <authorList>
            <person name="Huang Y."/>
            <person name="Li Y."/>
            <person name="Burt D.W."/>
            <person name="Chen H."/>
            <person name="Zhang Y."/>
            <person name="Qian W."/>
            <person name="Kim H."/>
            <person name="Gan S."/>
            <person name="Zhao Y."/>
            <person name="Li J."/>
            <person name="Yi K."/>
            <person name="Feng H."/>
            <person name="Zhu P."/>
            <person name="Li B."/>
            <person name="Liu Q."/>
            <person name="Fairley S."/>
            <person name="Magor K.E."/>
            <person name="Du Z."/>
            <person name="Hu X."/>
            <person name="Goodman L."/>
            <person name="Tafer H."/>
            <person name="Vignal A."/>
            <person name="Lee T."/>
            <person name="Kim K.W."/>
            <person name="Sheng Z."/>
            <person name="An Y."/>
            <person name="Searle S."/>
            <person name="Herrero J."/>
            <person name="Groenen M.A."/>
            <person name="Crooijmans R.P."/>
            <person name="Faraut T."/>
            <person name="Cai Q."/>
            <person name="Webster R.G."/>
            <person name="Aldridge J.R."/>
            <person name="Warren W.C."/>
            <person name="Bartschat S."/>
            <person name="Kehr S."/>
            <person name="Marz M."/>
            <person name="Stadler P.F."/>
            <person name="Smith J."/>
            <person name="Kraus R.H."/>
            <person name="Zhao Y."/>
            <person name="Ren L."/>
            <person name="Fei J."/>
            <person name="Morisson M."/>
            <person name="Kaiser P."/>
            <person name="Griffin D.K."/>
            <person name="Rao M."/>
            <person name="Pitel F."/>
            <person name="Wang J."/>
            <person name="Li N."/>
        </authorList>
    </citation>
    <scope>NUCLEOTIDE SEQUENCE [LARGE SCALE GENOMIC DNA]</scope>
</reference>